<feature type="domain" description="Peptidase S8/S53" evidence="5">
    <location>
        <begin position="165"/>
        <end position="399"/>
    </location>
</feature>
<name>A0ABR9BI76_9GAMM</name>
<sequence length="420" mass="45875">MKLMFYVIALTFTALAQAQVWPESLTLRVQEENVQFRFLPQATGAPVYIHPWLGTKALQVGTRVLVKHEKALKLANLRHHLIVSSAVVFELEAYYWSVMETQSPLASLALVQQLQSLPGIVMAEPDLLQIRLGTQGGETGRLPMPPPKPVRQQLSIEQWPATPGAEVTLAVIDSAFGLADPALQPFLPKLHYDIDQRRPLPLEPSEIAVNGYDSFHGDATLATLWSRHPDTQGLAFAADAVLLRRDTNWTSDILVALQLAYLSQADLILAAWTLPLTQQALSDALTFVAENGRQGKGTLLIAAAGNFRENLNQSFSLAAQPQVLTVNAESQGTVWPVIGEPIATQVPVPYLTFSQETGRYSLTFSNTSAAATAVAGVLAAVLSEQPALTAADLHRLVRQYSQPVFDAQGLMQHFQRSAQH</sequence>
<proteinExistence type="predicted"/>
<dbReference type="EMBL" id="JACYTP010000002">
    <property type="protein sequence ID" value="MBD8512066.1"/>
    <property type="molecule type" value="Genomic_DNA"/>
</dbReference>
<comment type="caution">
    <text evidence="6">The sequence shown here is derived from an EMBL/GenBank/DDBJ whole genome shotgun (WGS) entry which is preliminary data.</text>
</comment>
<evidence type="ECO:0000256" key="3">
    <source>
        <dbReference type="ARBA" id="ARBA00022825"/>
    </source>
</evidence>
<keyword evidence="2" id="KW-0378">Hydrolase</keyword>
<accession>A0ABR9BI76</accession>
<evidence type="ECO:0000259" key="5">
    <source>
        <dbReference type="Pfam" id="PF00082"/>
    </source>
</evidence>
<keyword evidence="1" id="KW-0645">Protease</keyword>
<dbReference type="Proteomes" id="UP000649768">
    <property type="component" value="Unassembled WGS sequence"/>
</dbReference>
<evidence type="ECO:0000313" key="6">
    <source>
        <dbReference type="EMBL" id="MBD8512066.1"/>
    </source>
</evidence>
<reference evidence="6 7" key="1">
    <citation type="submission" date="2020-09" db="EMBL/GenBank/DDBJ databases">
        <title>Photobacterium sp. CAU 1568 isolated from sand of Sido Beach.</title>
        <authorList>
            <person name="Kim W."/>
        </authorList>
    </citation>
    <scope>NUCLEOTIDE SEQUENCE [LARGE SCALE GENOMIC DNA]</scope>
    <source>
        <strain evidence="6 7">CAU 1568</strain>
    </source>
</reference>
<feature type="chain" id="PRO_5046736689" evidence="4">
    <location>
        <begin position="19"/>
        <end position="420"/>
    </location>
</feature>
<dbReference type="InterPro" id="IPR036852">
    <property type="entry name" value="Peptidase_S8/S53_dom_sf"/>
</dbReference>
<evidence type="ECO:0000313" key="7">
    <source>
        <dbReference type="Proteomes" id="UP000649768"/>
    </source>
</evidence>
<evidence type="ECO:0000256" key="1">
    <source>
        <dbReference type="ARBA" id="ARBA00022670"/>
    </source>
</evidence>
<dbReference type="InterPro" id="IPR000209">
    <property type="entry name" value="Peptidase_S8/S53_dom"/>
</dbReference>
<feature type="signal peptide" evidence="4">
    <location>
        <begin position="1"/>
        <end position="18"/>
    </location>
</feature>
<gene>
    <name evidence="6" type="ORF">IFO68_05110</name>
</gene>
<keyword evidence="4" id="KW-0732">Signal</keyword>
<dbReference type="RefSeq" id="WP_192014880.1">
    <property type="nucleotide sequence ID" value="NZ_JACYTP010000002.1"/>
</dbReference>
<dbReference type="Pfam" id="PF00082">
    <property type="entry name" value="Peptidase_S8"/>
    <property type="match status" value="1"/>
</dbReference>
<organism evidence="6 7">
    <name type="scientific">Photobacterium arenosum</name>
    <dbReference type="NCBI Taxonomy" id="2774143"/>
    <lineage>
        <taxon>Bacteria</taxon>
        <taxon>Pseudomonadati</taxon>
        <taxon>Pseudomonadota</taxon>
        <taxon>Gammaproteobacteria</taxon>
        <taxon>Vibrionales</taxon>
        <taxon>Vibrionaceae</taxon>
        <taxon>Photobacterium</taxon>
    </lineage>
</organism>
<dbReference type="SUPFAM" id="SSF52743">
    <property type="entry name" value="Subtilisin-like"/>
    <property type="match status" value="1"/>
</dbReference>
<keyword evidence="3" id="KW-0720">Serine protease</keyword>
<evidence type="ECO:0000256" key="4">
    <source>
        <dbReference type="SAM" id="SignalP"/>
    </source>
</evidence>
<dbReference type="PANTHER" id="PTHR42884:SF14">
    <property type="entry name" value="NEUROENDOCRINE CONVERTASE 1"/>
    <property type="match status" value="1"/>
</dbReference>
<dbReference type="PANTHER" id="PTHR42884">
    <property type="entry name" value="PROPROTEIN CONVERTASE SUBTILISIN/KEXIN-RELATED"/>
    <property type="match status" value="1"/>
</dbReference>
<dbReference type="Gene3D" id="3.40.50.200">
    <property type="entry name" value="Peptidase S8/S53 domain"/>
    <property type="match status" value="1"/>
</dbReference>
<keyword evidence="7" id="KW-1185">Reference proteome</keyword>
<evidence type="ECO:0000256" key="2">
    <source>
        <dbReference type="ARBA" id="ARBA00022801"/>
    </source>
</evidence>
<protein>
    <submittedName>
        <fullName evidence="6">S8 family serine peptidase</fullName>
    </submittedName>
</protein>